<protein>
    <submittedName>
        <fullName evidence="8">Gliding motility-associated-like protein</fullName>
    </submittedName>
</protein>
<comment type="caution">
    <text evidence="8">The sequence shown here is derived from an EMBL/GenBank/DDBJ whole genome shotgun (WGS) entry which is preliminary data.</text>
</comment>
<reference evidence="8 9" key="1">
    <citation type="submission" date="2018-03" db="EMBL/GenBank/DDBJ databases">
        <title>Genomic Encyclopedia of Type Strains, Phase III (KMG-III): the genomes of soil and plant-associated and newly described type strains.</title>
        <authorList>
            <person name="Whitman W."/>
        </authorList>
    </citation>
    <scope>NUCLEOTIDE SEQUENCE [LARGE SCALE GENOMIC DNA]</scope>
    <source>
        <strain evidence="8 9">CGMCC 1.12700</strain>
    </source>
</reference>
<dbReference type="PROSITE" id="PS50093">
    <property type="entry name" value="PKD"/>
    <property type="match status" value="3"/>
</dbReference>
<dbReference type="SMART" id="SM00089">
    <property type="entry name" value="PKD"/>
    <property type="match status" value="2"/>
</dbReference>
<sequence length="829" mass="88968">MSYMSRNLTSLSFFLRTLICCAFLGSFGEKAFAQYPVCDSMVYFISGGSIYNLNTYLPISATNPVLNTFPPPGGISLAVSTNLNSSTGPSPTFYAVIGANYYYYDGTTWVNTGHTSGSVDIGAGGGYIYGKTGADIYRYDGTGNATIIATLPSAVNVYDIAADCEGNFYVLDLAGTAVLRKYSPTGTLMYTWTVTGGPAGAICFSLSGNQLLVGSTPVYSGVVDPASTTIALTALGNIPVAIDFGGCPFMYSPQVTDTLYQCSATQSFTVTAGGKPPYSAAILNGSAAITGTGPNFTVTPTGLTRVVLSSTSSGCGSGPITTDTFLMVPPPAIDAGVSDTLFGCGLYADTLHGILTNGQPWVTYQYAWSPATSISSGATTLNPVINPTANTMYHLKMTTSATQGNCQYTDSVFVPISNKTINPDFTYRMIYGCDFDSVAFHSTTPLADNWEWDFGDGQTSTLESPVHRYDQQNSYTVRLFASNPYCADSIQKPISTSHPLDATFTVSADTICLGTAVQFTGTSTVFLKPATCSWNFGDGNTSANCNPSHTFTTPGVYNVQLVIADSISCRDTAYRVITVDSVPALDIELDRHALCIGDQVNVKARYTRQGLVALNWDFGDQSGTRNIAATSHSYDRQGVYYISAGVVYRVCPEVIKQDSVVVHTPPDVYIGPDTTLCLQGSPLFLSNQTGAAGQYLWSTGDTTRILKVTHDGTYSLTVRNEFDCTGTDEMIVRKDCYTDVPNSFTPNGDGVNDYFYPRQLLAQGVSSFTMNVFNRWGQSVFQTAVADGRGWDGKFNDKEQPAGVYIYQIKVIFKNGRSEHYDGNVTLLR</sequence>
<dbReference type="InterPro" id="IPR000601">
    <property type="entry name" value="PKD_dom"/>
</dbReference>
<feature type="domain" description="PKD" evidence="7">
    <location>
        <begin position="442"/>
        <end position="483"/>
    </location>
</feature>
<dbReference type="InterPro" id="IPR035986">
    <property type="entry name" value="PKD_dom_sf"/>
</dbReference>
<evidence type="ECO:0000313" key="8">
    <source>
        <dbReference type="EMBL" id="PSK93450.1"/>
    </source>
</evidence>
<dbReference type="Pfam" id="PF13585">
    <property type="entry name" value="CHU_C"/>
    <property type="match status" value="1"/>
</dbReference>
<dbReference type="GO" id="GO:0005886">
    <property type="term" value="C:plasma membrane"/>
    <property type="evidence" value="ECO:0007669"/>
    <property type="project" value="TreeGrafter"/>
</dbReference>
<dbReference type="GO" id="GO:0005261">
    <property type="term" value="F:monoatomic cation channel activity"/>
    <property type="evidence" value="ECO:0007669"/>
    <property type="project" value="TreeGrafter"/>
</dbReference>
<dbReference type="NCBIfam" id="TIGR04131">
    <property type="entry name" value="Bac_Flav_CTERM"/>
    <property type="match status" value="1"/>
</dbReference>
<keyword evidence="3" id="KW-0677">Repeat</keyword>
<evidence type="ECO:0000259" key="7">
    <source>
        <dbReference type="PROSITE" id="PS50093"/>
    </source>
</evidence>
<accession>A0A2P8D899</accession>
<keyword evidence="9" id="KW-1185">Reference proteome</keyword>
<evidence type="ECO:0000256" key="3">
    <source>
        <dbReference type="ARBA" id="ARBA00022737"/>
    </source>
</evidence>
<gene>
    <name evidence="8" type="ORF">B0I18_102420</name>
</gene>
<feature type="chain" id="PRO_5015150250" evidence="6">
    <location>
        <begin position="34"/>
        <end position="829"/>
    </location>
</feature>
<dbReference type="GO" id="GO:0006816">
    <property type="term" value="P:calcium ion transport"/>
    <property type="evidence" value="ECO:0007669"/>
    <property type="project" value="TreeGrafter"/>
</dbReference>
<dbReference type="CDD" id="cd00146">
    <property type="entry name" value="PKD"/>
    <property type="match status" value="2"/>
</dbReference>
<keyword evidence="5" id="KW-0472">Membrane</keyword>
<evidence type="ECO:0000256" key="4">
    <source>
        <dbReference type="ARBA" id="ARBA00022989"/>
    </source>
</evidence>
<dbReference type="Pfam" id="PF18911">
    <property type="entry name" value="PKD_4"/>
    <property type="match status" value="2"/>
</dbReference>
<dbReference type="InterPro" id="IPR022409">
    <property type="entry name" value="PKD/Chitinase_dom"/>
</dbReference>
<keyword evidence="6" id="KW-0732">Signal</keyword>
<evidence type="ECO:0000256" key="6">
    <source>
        <dbReference type="SAM" id="SignalP"/>
    </source>
</evidence>
<evidence type="ECO:0000256" key="1">
    <source>
        <dbReference type="ARBA" id="ARBA00004141"/>
    </source>
</evidence>
<feature type="domain" description="PKD" evidence="7">
    <location>
        <begin position="529"/>
        <end position="579"/>
    </location>
</feature>
<dbReference type="EMBL" id="PYGD01000002">
    <property type="protein sequence ID" value="PSK93450.1"/>
    <property type="molecule type" value="Genomic_DNA"/>
</dbReference>
<dbReference type="SUPFAM" id="SSF63829">
    <property type="entry name" value="Calcium-dependent phosphotriesterase"/>
    <property type="match status" value="1"/>
</dbReference>
<dbReference type="SUPFAM" id="SSF49299">
    <property type="entry name" value="PKD domain"/>
    <property type="match status" value="3"/>
</dbReference>
<feature type="domain" description="PKD" evidence="7">
    <location>
        <begin position="612"/>
        <end position="646"/>
    </location>
</feature>
<keyword evidence="4" id="KW-1133">Transmembrane helix</keyword>
<feature type="signal peptide" evidence="6">
    <location>
        <begin position="1"/>
        <end position="33"/>
    </location>
</feature>
<comment type="subcellular location">
    <subcellularLocation>
        <location evidence="1">Membrane</location>
        <topology evidence="1">Multi-pass membrane protein</topology>
    </subcellularLocation>
</comment>
<dbReference type="Proteomes" id="UP000240572">
    <property type="component" value="Unassembled WGS sequence"/>
</dbReference>
<evidence type="ECO:0000256" key="2">
    <source>
        <dbReference type="ARBA" id="ARBA00022692"/>
    </source>
</evidence>
<dbReference type="PANTHER" id="PTHR46730">
    <property type="entry name" value="POLYCYSTIN-1"/>
    <property type="match status" value="1"/>
</dbReference>
<evidence type="ECO:0000256" key="5">
    <source>
        <dbReference type="ARBA" id="ARBA00023136"/>
    </source>
</evidence>
<dbReference type="InterPro" id="IPR026341">
    <property type="entry name" value="T9SS_type_B"/>
</dbReference>
<proteinExistence type="predicted"/>
<dbReference type="PANTHER" id="PTHR46730:SF4">
    <property type="entry name" value="POLYCYSTIC KIDNEY DISEASE PROTEIN 1-LIKE 1"/>
    <property type="match status" value="1"/>
</dbReference>
<evidence type="ECO:0000313" key="9">
    <source>
        <dbReference type="Proteomes" id="UP000240572"/>
    </source>
</evidence>
<dbReference type="OrthoDB" id="1490014at2"/>
<dbReference type="Gene3D" id="2.60.40.10">
    <property type="entry name" value="Immunoglobulins"/>
    <property type="match status" value="3"/>
</dbReference>
<dbReference type="AlphaFoldDB" id="A0A2P8D899"/>
<name>A0A2P8D899_9BACT</name>
<organism evidence="8 9">
    <name type="scientific">Taibaiella chishuiensis</name>
    <dbReference type="NCBI Taxonomy" id="1434707"/>
    <lineage>
        <taxon>Bacteria</taxon>
        <taxon>Pseudomonadati</taxon>
        <taxon>Bacteroidota</taxon>
        <taxon>Chitinophagia</taxon>
        <taxon>Chitinophagales</taxon>
        <taxon>Chitinophagaceae</taxon>
        <taxon>Taibaiella</taxon>
    </lineage>
</organism>
<keyword evidence="2" id="KW-0812">Transmembrane</keyword>
<dbReference type="InterPro" id="IPR013783">
    <property type="entry name" value="Ig-like_fold"/>
</dbReference>